<gene>
    <name evidence="2" type="ORF">Fcan01_19481</name>
</gene>
<evidence type="ECO:0000313" key="3">
    <source>
        <dbReference type="Proteomes" id="UP000198287"/>
    </source>
</evidence>
<accession>A0A226DN39</accession>
<evidence type="ECO:0000256" key="1">
    <source>
        <dbReference type="SAM" id="MobiDB-lite"/>
    </source>
</evidence>
<dbReference type="AlphaFoldDB" id="A0A226DN39"/>
<name>A0A226DN39_FOLCA</name>
<comment type="caution">
    <text evidence="2">The sequence shown here is derived from an EMBL/GenBank/DDBJ whole genome shotgun (WGS) entry which is preliminary data.</text>
</comment>
<dbReference type="EMBL" id="LNIX01000017">
    <property type="protein sequence ID" value="OXA45636.1"/>
    <property type="molecule type" value="Genomic_DNA"/>
</dbReference>
<dbReference type="OrthoDB" id="687730at2759"/>
<keyword evidence="3" id="KW-1185">Reference proteome</keyword>
<reference evidence="2 3" key="1">
    <citation type="submission" date="2015-12" db="EMBL/GenBank/DDBJ databases">
        <title>The genome of Folsomia candida.</title>
        <authorList>
            <person name="Faddeeva A."/>
            <person name="Derks M.F."/>
            <person name="Anvar Y."/>
            <person name="Smit S."/>
            <person name="Van Straalen N."/>
            <person name="Roelofs D."/>
        </authorList>
    </citation>
    <scope>NUCLEOTIDE SEQUENCE [LARGE SCALE GENOMIC DNA]</scope>
    <source>
        <strain evidence="2 3">VU population</strain>
        <tissue evidence="2">Whole body</tissue>
    </source>
</reference>
<feature type="region of interest" description="Disordered" evidence="1">
    <location>
        <begin position="1"/>
        <end position="24"/>
    </location>
</feature>
<proteinExistence type="predicted"/>
<dbReference type="Proteomes" id="UP000198287">
    <property type="component" value="Unassembled WGS sequence"/>
</dbReference>
<feature type="compositionally biased region" description="Low complexity" evidence="1">
    <location>
        <begin position="14"/>
        <end position="24"/>
    </location>
</feature>
<evidence type="ECO:0000313" key="2">
    <source>
        <dbReference type="EMBL" id="OXA45636.1"/>
    </source>
</evidence>
<protein>
    <submittedName>
        <fullName evidence="2">Uncharacterized protein</fullName>
    </submittedName>
</protein>
<organism evidence="2 3">
    <name type="scientific">Folsomia candida</name>
    <name type="common">Springtail</name>
    <dbReference type="NCBI Taxonomy" id="158441"/>
    <lineage>
        <taxon>Eukaryota</taxon>
        <taxon>Metazoa</taxon>
        <taxon>Ecdysozoa</taxon>
        <taxon>Arthropoda</taxon>
        <taxon>Hexapoda</taxon>
        <taxon>Collembola</taxon>
        <taxon>Entomobryomorpha</taxon>
        <taxon>Isotomoidea</taxon>
        <taxon>Isotomidae</taxon>
        <taxon>Proisotominae</taxon>
        <taxon>Folsomia</taxon>
    </lineage>
</organism>
<sequence>MMPTSNNPGDIIVPLSPHPSAATASPANEISKLLYQFDGAENLPGNKIPNTKLPGSRQNATYDFGREASRYYAIRTLGQSQSTGVETILALFGGGDLKVKKPSEKLKLAQKTRLAIPRFHKQLTNNSGHLTRFDNNGGGYFETTKARGTTTRATTTTITTVKPSTFAPRGTDALINHWFETTEGIITISVFGGAVLTLSFLGEGFTCGLSNLDTDQFE</sequence>